<protein>
    <submittedName>
        <fullName evidence="2">Uncharacterized protein</fullName>
    </submittedName>
</protein>
<evidence type="ECO:0000256" key="1">
    <source>
        <dbReference type="SAM" id="MobiDB-lite"/>
    </source>
</evidence>
<dbReference type="AlphaFoldDB" id="A0A5N5HLL2"/>
<feature type="region of interest" description="Disordered" evidence="1">
    <location>
        <begin position="21"/>
        <end position="78"/>
    </location>
</feature>
<evidence type="ECO:0000313" key="3">
    <source>
        <dbReference type="Proteomes" id="UP000327157"/>
    </source>
</evidence>
<feature type="compositionally biased region" description="Low complexity" evidence="1">
    <location>
        <begin position="21"/>
        <end position="46"/>
    </location>
</feature>
<proteinExistence type="predicted"/>
<dbReference type="Proteomes" id="UP000327157">
    <property type="component" value="Chromosome 8"/>
</dbReference>
<reference evidence="2 3" key="1">
    <citation type="submission" date="2019-09" db="EMBL/GenBank/DDBJ databases">
        <authorList>
            <person name="Ou C."/>
        </authorList>
    </citation>
    <scope>NUCLEOTIDE SEQUENCE [LARGE SCALE GENOMIC DNA]</scope>
    <source>
        <strain evidence="2">S2</strain>
        <tissue evidence="2">Leaf</tissue>
    </source>
</reference>
<name>A0A5N5HLL2_9ROSA</name>
<reference evidence="2 3" key="3">
    <citation type="submission" date="2019-11" db="EMBL/GenBank/DDBJ databases">
        <title>A de novo genome assembly of a pear dwarfing rootstock.</title>
        <authorList>
            <person name="Wang F."/>
            <person name="Wang J."/>
            <person name="Li S."/>
            <person name="Zhang Y."/>
            <person name="Fang M."/>
            <person name="Ma L."/>
            <person name="Zhao Y."/>
            <person name="Jiang S."/>
        </authorList>
    </citation>
    <scope>NUCLEOTIDE SEQUENCE [LARGE SCALE GENOMIC DNA]</scope>
    <source>
        <strain evidence="2">S2</strain>
        <tissue evidence="2">Leaf</tissue>
    </source>
</reference>
<organism evidence="2 3">
    <name type="scientific">Pyrus ussuriensis x Pyrus communis</name>
    <dbReference type="NCBI Taxonomy" id="2448454"/>
    <lineage>
        <taxon>Eukaryota</taxon>
        <taxon>Viridiplantae</taxon>
        <taxon>Streptophyta</taxon>
        <taxon>Embryophyta</taxon>
        <taxon>Tracheophyta</taxon>
        <taxon>Spermatophyta</taxon>
        <taxon>Magnoliopsida</taxon>
        <taxon>eudicotyledons</taxon>
        <taxon>Gunneridae</taxon>
        <taxon>Pentapetalae</taxon>
        <taxon>rosids</taxon>
        <taxon>fabids</taxon>
        <taxon>Rosales</taxon>
        <taxon>Rosaceae</taxon>
        <taxon>Amygdaloideae</taxon>
        <taxon>Maleae</taxon>
        <taxon>Pyrus</taxon>
    </lineage>
</organism>
<sequence>MSHLITRCRSVTNAPLTLSASTAPGATPTASQVPISSTSSVSVHPFSARRPHRRCCEPNPSDHTSATGPSRMLKPAQSVHLTGSKIKIEYDPLHHRAATTQQHSIVASSYGVVIKQNCPMQWEMWTKIPDRTKDLKGSKFPEIDMFEDVYVRPGDATAGQLHCTVVLQETTSQLPPETPIEDVTVPEDAEVDSLKEEVTTLKGQLEVQGEQMRAQGEQLQAYAGQMKDLIRAIQMTGLQILLPVPDLATPSTSESLHPTDTQ</sequence>
<dbReference type="EMBL" id="SMOL01000148">
    <property type="protein sequence ID" value="KAB2628819.1"/>
    <property type="molecule type" value="Genomic_DNA"/>
</dbReference>
<keyword evidence="3" id="KW-1185">Reference proteome</keyword>
<dbReference type="OrthoDB" id="1708998at2759"/>
<comment type="caution">
    <text evidence="2">The sequence shown here is derived from an EMBL/GenBank/DDBJ whole genome shotgun (WGS) entry which is preliminary data.</text>
</comment>
<evidence type="ECO:0000313" key="2">
    <source>
        <dbReference type="EMBL" id="KAB2628819.1"/>
    </source>
</evidence>
<accession>A0A5N5HLL2</accession>
<gene>
    <name evidence="2" type="ORF">D8674_033614</name>
</gene>
<reference evidence="3" key="2">
    <citation type="submission" date="2019-10" db="EMBL/GenBank/DDBJ databases">
        <title>A de novo genome assembly of a pear dwarfing rootstock.</title>
        <authorList>
            <person name="Wang F."/>
            <person name="Wang J."/>
            <person name="Li S."/>
            <person name="Zhang Y."/>
            <person name="Fang M."/>
            <person name="Ma L."/>
            <person name="Zhao Y."/>
            <person name="Jiang S."/>
        </authorList>
    </citation>
    <scope>NUCLEOTIDE SEQUENCE [LARGE SCALE GENOMIC DNA]</scope>
</reference>